<accession>A0A160VG44</accession>
<dbReference type="SUPFAM" id="SSF55729">
    <property type="entry name" value="Acyl-CoA N-acyltransferases (Nat)"/>
    <property type="match status" value="1"/>
</dbReference>
<dbReference type="InterPro" id="IPR000182">
    <property type="entry name" value="GNAT_dom"/>
</dbReference>
<dbReference type="PROSITE" id="PS51186">
    <property type="entry name" value="GNAT"/>
    <property type="match status" value="1"/>
</dbReference>
<dbReference type="AlphaFoldDB" id="A0A160VG44"/>
<evidence type="ECO:0000259" key="1">
    <source>
        <dbReference type="PROSITE" id="PS51186"/>
    </source>
</evidence>
<protein>
    <submittedName>
        <fullName evidence="2">GNAT family acetyltransferase YjcF</fullName>
    </submittedName>
</protein>
<dbReference type="CDD" id="cd04301">
    <property type="entry name" value="NAT_SF"/>
    <property type="match status" value="1"/>
</dbReference>
<organism evidence="2">
    <name type="scientific">hydrothermal vent metagenome</name>
    <dbReference type="NCBI Taxonomy" id="652676"/>
    <lineage>
        <taxon>unclassified sequences</taxon>
        <taxon>metagenomes</taxon>
        <taxon>ecological metagenomes</taxon>
    </lineage>
</organism>
<name>A0A160VG44_9ZZZZ</name>
<dbReference type="InterPro" id="IPR016181">
    <property type="entry name" value="Acyl_CoA_acyltransferase"/>
</dbReference>
<keyword evidence="2" id="KW-0808">Transferase</keyword>
<proteinExistence type="predicted"/>
<dbReference type="GO" id="GO:0016747">
    <property type="term" value="F:acyltransferase activity, transferring groups other than amino-acyl groups"/>
    <property type="evidence" value="ECO:0007669"/>
    <property type="project" value="InterPro"/>
</dbReference>
<reference evidence="2" key="1">
    <citation type="submission" date="2015-10" db="EMBL/GenBank/DDBJ databases">
        <authorList>
            <person name="Gilbert D.G."/>
        </authorList>
    </citation>
    <scope>NUCLEOTIDE SEQUENCE</scope>
</reference>
<gene>
    <name evidence="2" type="ORF">MGWOODY_Mmi1230</name>
</gene>
<dbReference type="Pfam" id="PF13673">
    <property type="entry name" value="Acetyltransf_10"/>
    <property type="match status" value="1"/>
</dbReference>
<evidence type="ECO:0000313" key="2">
    <source>
        <dbReference type="EMBL" id="CUV09575.1"/>
    </source>
</evidence>
<feature type="domain" description="N-acetyltransferase" evidence="1">
    <location>
        <begin position="3"/>
        <end position="141"/>
    </location>
</feature>
<dbReference type="Gene3D" id="3.40.630.30">
    <property type="match status" value="1"/>
</dbReference>
<sequence length="141" mass="16438">MDIKVRIVANAKEMDIVRDIRHRVFIVEQNVPQHVEVDQFEESAKYLLATLDGQFVGTARWRKTTKGIKLERFAVLQEKRTYGVGRALVEFILEQVINEAVVYLHAQDHVISFYKKFGFQTIGDHFYEGGISHQEMVWKQA</sequence>
<dbReference type="EMBL" id="FAXC01000262">
    <property type="protein sequence ID" value="CUV09575.1"/>
    <property type="molecule type" value="Genomic_DNA"/>
</dbReference>